<reference evidence="2" key="2">
    <citation type="journal article" date="2018" name="Plant J.">
        <title>The Sorghum bicolor reference genome: improved assembly, gene annotations, a transcriptome atlas, and signatures of genome organization.</title>
        <authorList>
            <person name="McCormick R.F."/>
            <person name="Truong S.K."/>
            <person name="Sreedasyam A."/>
            <person name="Jenkins J."/>
            <person name="Shu S."/>
            <person name="Sims D."/>
            <person name="Kennedy M."/>
            <person name="Amirebrahimi M."/>
            <person name="Weers B.D."/>
            <person name="McKinley B."/>
            <person name="Mattison A."/>
            <person name="Morishige D.T."/>
            <person name="Grimwood J."/>
            <person name="Schmutz J."/>
            <person name="Mullet J.E."/>
        </authorList>
    </citation>
    <scope>NUCLEOTIDE SEQUENCE [LARGE SCALE GENOMIC DNA]</scope>
    <source>
        <strain evidence="2">cv. BTx623</strain>
    </source>
</reference>
<evidence type="ECO:0000313" key="2">
    <source>
        <dbReference type="Proteomes" id="UP000000768"/>
    </source>
</evidence>
<gene>
    <name evidence="1" type="ORF">SORBI_3004G023600</name>
</gene>
<dbReference type="InterPro" id="IPR012871">
    <property type="entry name" value="DUF1668_ORYSA"/>
</dbReference>
<dbReference type="Proteomes" id="UP000000768">
    <property type="component" value="Chromosome 4"/>
</dbReference>
<keyword evidence="2" id="KW-1185">Reference proteome</keyword>
<sequence length="344" mass="38331">MAAAAERRHVHLCLTDHRDRTYTLHSVDVEPLFQSEPEPEPEAMDVGVPLPPPAVPPHPSGIPDATTALNFHLLGGDRIVSIDELRRTLICDAANGAIRAGPTVGAEKYHTISASVPAGDGDGDNLYVLDHIPSERRSCFEALHYVPDRDDWYWHDLPQPPYVQDPGYGGSQVLSHAVAGAAIWTYVDGVGTYSFHTARRAWRKEGDWALPFRGKAEYVPGCNLWFGISSSPDRRLCAADLNTATASSPPEVRGVWEDFRPPREWFWNTSAIVHLGCGRLCTVRFFATDPTDKRWRKRCPVAVITALEVQVQHDGDGAQRIQMVRRRSTCIKLSNYNASVYWIL</sequence>
<evidence type="ECO:0000313" key="1">
    <source>
        <dbReference type="EMBL" id="OQU84267.1"/>
    </source>
</evidence>
<dbReference type="FunCoup" id="A0A1Z5RKS3">
    <property type="interactions" value="159"/>
</dbReference>
<dbReference type="eggNOG" id="ENOG502R3CV">
    <property type="taxonomic scope" value="Eukaryota"/>
</dbReference>
<dbReference type="OMA" id="WEDFRPP"/>
<dbReference type="AlphaFoldDB" id="A0A1Z5RKS3"/>
<dbReference type="InParanoid" id="A0A1Z5RKS3"/>
<name>A0A1Z5RKS3_SORBI</name>
<evidence type="ECO:0008006" key="3">
    <source>
        <dbReference type="Google" id="ProtNLM"/>
    </source>
</evidence>
<proteinExistence type="predicted"/>
<dbReference type="PANTHER" id="PTHR33085">
    <property type="entry name" value="OS12G0113100 PROTEIN-RELATED"/>
    <property type="match status" value="1"/>
</dbReference>
<organism evidence="1 2">
    <name type="scientific">Sorghum bicolor</name>
    <name type="common">Sorghum</name>
    <name type="synonym">Sorghum vulgare</name>
    <dbReference type="NCBI Taxonomy" id="4558"/>
    <lineage>
        <taxon>Eukaryota</taxon>
        <taxon>Viridiplantae</taxon>
        <taxon>Streptophyta</taxon>
        <taxon>Embryophyta</taxon>
        <taxon>Tracheophyta</taxon>
        <taxon>Spermatophyta</taxon>
        <taxon>Magnoliopsida</taxon>
        <taxon>Liliopsida</taxon>
        <taxon>Poales</taxon>
        <taxon>Poaceae</taxon>
        <taxon>PACMAD clade</taxon>
        <taxon>Panicoideae</taxon>
        <taxon>Andropogonodae</taxon>
        <taxon>Andropogoneae</taxon>
        <taxon>Sorghinae</taxon>
        <taxon>Sorghum</taxon>
    </lineage>
</organism>
<accession>A0A1Z5RKS3</accession>
<protein>
    <recommendedName>
        <fullName evidence="3">DUF1618 domain-containing protein</fullName>
    </recommendedName>
</protein>
<dbReference type="Pfam" id="PF07893">
    <property type="entry name" value="DUF1668"/>
    <property type="match status" value="1"/>
</dbReference>
<reference evidence="1 2" key="1">
    <citation type="journal article" date="2009" name="Nature">
        <title>The Sorghum bicolor genome and the diversification of grasses.</title>
        <authorList>
            <person name="Paterson A.H."/>
            <person name="Bowers J.E."/>
            <person name="Bruggmann R."/>
            <person name="Dubchak I."/>
            <person name="Grimwood J."/>
            <person name="Gundlach H."/>
            <person name="Haberer G."/>
            <person name="Hellsten U."/>
            <person name="Mitros T."/>
            <person name="Poliakov A."/>
            <person name="Schmutz J."/>
            <person name="Spannagl M."/>
            <person name="Tang H."/>
            <person name="Wang X."/>
            <person name="Wicker T."/>
            <person name="Bharti A.K."/>
            <person name="Chapman J."/>
            <person name="Feltus F.A."/>
            <person name="Gowik U."/>
            <person name="Grigoriev I.V."/>
            <person name="Lyons E."/>
            <person name="Maher C.A."/>
            <person name="Martis M."/>
            <person name="Narechania A."/>
            <person name="Otillar R.P."/>
            <person name="Penning B.W."/>
            <person name="Salamov A.A."/>
            <person name="Wang Y."/>
            <person name="Zhang L."/>
            <person name="Carpita N.C."/>
            <person name="Freeling M."/>
            <person name="Gingle A.R."/>
            <person name="Hash C.T."/>
            <person name="Keller B."/>
            <person name="Klein P."/>
            <person name="Kresovich S."/>
            <person name="McCann M.C."/>
            <person name="Ming R."/>
            <person name="Peterson D.G."/>
            <person name="Mehboob-ur-Rahman"/>
            <person name="Ware D."/>
            <person name="Westhoff P."/>
            <person name="Mayer K.F."/>
            <person name="Messing J."/>
            <person name="Rokhsar D.S."/>
        </authorList>
    </citation>
    <scope>NUCLEOTIDE SEQUENCE [LARGE SCALE GENOMIC DNA]</scope>
    <source>
        <strain evidence="2">cv. BTx623</strain>
    </source>
</reference>
<dbReference type="PANTHER" id="PTHR33085:SF56">
    <property type="entry name" value="OS07G0513400 PROTEIN"/>
    <property type="match status" value="1"/>
</dbReference>
<dbReference type="Gramene" id="OQU84267">
    <property type="protein sequence ID" value="OQU84267"/>
    <property type="gene ID" value="SORBI_3004G023600"/>
</dbReference>
<dbReference type="EMBL" id="CM000763">
    <property type="protein sequence ID" value="OQU84267.1"/>
    <property type="molecule type" value="Genomic_DNA"/>
</dbReference>